<dbReference type="OrthoDB" id="246802at2"/>
<reference evidence="2 3" key="1">
    <citation type="submission" date="2015-11" db="EMBL/GenBank/DDBJ databases">
        <title>Genomic analysis of 38 Legionella species identifies large and diverse effector repertoires.</title>
        <authorList>
            <person name="Burstein D."/>
            <person name="Amaro F."/>
            <person name="Zusman T."/>
            <person name="Lifshitz Z."/>
            <person name="Cohen O."/>
            <person name="Gilbert J.A."/>
            <person name="Pupko T."/>
            <person name="Shuman H.A."/>
            <person name="Segal G."/>
        </authorList>
    </citation>
    <scope>NUCLEOTIDE SEQUENCE [LARGE SCALE GENOMIC DNA]</scope>
    <source>
        <strain evidence="2 3">CDC#1442-AUS-E</strain>
    </source>
</reference>
<feature type="transmembrane region" description="Helical" evidence="1">
    <location>
        <begin position="441"/>
        <end position="460"/>
    </location>
</feature>
<protein>
    <recommendedName>
        <fullName evidence="4">Glycosyltransferase RgtA/B/C/D-like domain-containing protein</fullName>
    </recommendedName>
</protein>
<comment type="caution">
    <text evidence="2">The sequence shown here is derived from an EMBL/GenBank/DDBJ whole genome shotgun (WGS) entry which is preliminary data.</text>
</comment>
<feature type="transmembrane region" description="Helical" evidence="1">
    <location>
        <begin position="252"/>
        <end position="276"/>
    </location>
</feature>
<keyword evidence="1" id="KW-1133">Transmembrane helix</keyword>
<dbReference type="EMBL" id="LNYS01000006">
    <property type="protein sequence ID" value="KTD52185.1"/>
    <property type="molecule type" value="Genomic_DNA"/>
</dbReference>
<feature type="transmembrane region" description="Helical" evidence="1">
    <location>
        <begin position="23"/>
        <end position="45"/>
    </location>
</feature>
<evidence type="ECO:0000313" key="3">
    <source>
        <dbReference type="Proteomes" id="UP000054618"/>
    </source>
</evidence>
<feature type="transmembrane region" description="Helical" evidence="1">
    <location>
        <begin position="127"/>
        <end position="145"/>
    </location>
</feature>
<feature type="transmembrane region" description="Helical" evidence="1">
    <location>
        <begin position="151"/>
        <end position="169"/>
    </location>
</feature>
<feature type="transmembrane region" description="Helical" evidence="1">
    <location>
        <begin position="502"/>
        <end position="519"/>
    </location>
</feature>
<sequence length="539" mass="59607">MSCSPDLIAEPLRSFEKHVDSALLQESGLTGFSVLYFFIVLLYFLPFSYHPNMRSPNELCRLWQTIAIVDNHKLSVNEVLETHGMLGDLSFYKGLYYPSKAPFLSLAAVPVYGALKVISPGDDEVTLVYWARVFVTLLPTLGLILLLRRFLLHYVSAAIADGVVTTYALGSLAFSYSLLFMSHQLAATFLFLAFYSVWYHLRSGSMKALLWGGGACGAALMTEYTSVLGILGIAAFLTFARHKATDFCWRDVLKRLGFIAIGSLPFLAGLMSYHAICFAGPLDSGYQHLIDIASREFHRGGFLGIKLPDLTAFAGSFFSPLCGLFTLSPFLLLAIPGIQVLRRQVNGTKEQALLGFTVLLLGLYTYFTSSFSYESWQMATGPRHLTPLVVFLVLPVALCLEHLRQESSLSFTIAIALCALSILNVGMLSFVNYIPLVGDNALFGLVIPLFTSGYLPPNVLDWTGILPNPLSGVLLFFLLALAACLVVRRFLSGSAINFKKAIMSISLLGLLYFSGLWLFQFNKEENQKMVYYISTLWAK</sequence>
<feature type="transmembrane region" description="Helical" evidence="1">
    <location>
        <begin position="385"/>
        <end position="403"/>
    </location>
</feature>
<dbReference type="Proteomes" id="UP000054618">
    <property type="component" value="Unassembled WGS sequence"/>
</dbReference>
<proteinExistence type="predicted"/>
<organism evidence="2 3">
    <name type="scientific">Legionella quinlivanii</name>
    <dbReference type="NCBI Taxonomy" id="45073"/>
    <lineage>
        <taxon>Bacteria</taxon>
        <taxon>Pseudomonadati</taxon>
        <taxon>Pseudomonadota</taxon>
        <taxon>Gammaproteobacteria</taxon>
        <taxon>Legionellales</taxon>
        <taxon>Legionellaceae</taxon>
        <taxon>Legionella</taxon>
    </lineage>
</organism>
<feature type="transmembrane region" description="Helical" evidence="1">
    <location>
        <begin position="317"/>
        <end position="341"/>
    </location>
</feature>
<keyword evidence="3" id="KW-1185">Reference proteome</keyword>
<evidence type="ECO:0000313" key="2">
    <source>
        <dbReference type="EMBL" id="KTD52185.1"/>
    </source>
</evidence>
<feature type="transmembrane region" description="Helical" evidence="1">
    <location>
        <begin position="176"/>
        <end position="198"/>
    </location>
</feature>
<dbReference type="PATRIC" id="fig|45073.5.peg.1086"/>
<feature type="transmembrane region" description="Helical" evidence="1">
    <location>
        <begin position="472"/>
        <end position="490"/>
    </location>
</feature>
<dbReference type="STRING" id="45073.Lqui_1029"/>
<evidence type="ECO:0008006" key="4">
    <source>
        <dbReference type="Google" id="ProtNLM"/>
    </source>
</evidence>
<feature type="transmembrane region" description="Helical" evidence="1">
    <location>
        <begin position="218"/>
        <end position="240"/>
    </location>
</feature>
<keyword evidence="1" id="KW-0812">Transmembrane</keyword>
<name>A0A0W0Y5G5_9GAMM</name>
<accession>A0A0W0Y5G5</accession>
<feature type="transmembrane region" description="Helical" evidence="1">
    <location>
        <begin position="353"/>
        <end position="373"/>
    </location>
</feature>
<dbReference type="AlphaFoldDB" id="A0A0W0Y5G5"/>
<keyword evidence="1" id="KW-0472">Membrane</keyword>
<dbReference type="RefSeq" id="WP_058507114.1">
    <property type="nucleotide sequence ID" value="NZ_CAAAIK010000006.1"/>
</dbReference>
<evidence type="ECO:0000256" key="1">
    <source>
        <dbReference type="SAM" id="Phobius"/>
    </source>
</evidence>
<gene>
    <name evidence="2" type="ORF">Lqui_1029</name>
</gene>
<feature type="transmembrane region" description="Helical" evidence="1">
    <location>
        <begin position="410"/>
        <end position="435"/>
    </location>
</feature>